<keyword evidence="4" id="KW-1185">Reference proteome</keyword>
<gene>
    <name evidence="3" type="ORF">D7W81_23480</name>
</gene>
<organism evidence="3 4">
    <name type="scientific">Corallococcus aberystwythensis</name>
    <dbReference type="NCBI Taxonomy" id="2316722"/>
    <lineage>
        <taxon>Bacteria</taxon>
        <taxon>Pseudomonadati</taxon>
        <taxon>Myxococcota</taxon>
        <taxon>Myxococcia</taxon>
        <taxon>Myxococcales</taxon>
        <taxon>Cystobacterineae</taxon>
        <taxon>Myxococcaceae</taxon>
        <taxon>Corallococcus</taxon>
    </lineage>
</organism>
<comment type="caution">
    <text evidence="3">The sequence shown here is derived from an EMBL/GenBank/DDBJ whole genome shotgun (WGS) entry which is preliminary data.</text>
</comment>
<feature type="domain" description="eCIS core" evidence="2">
    <location>
        <begin position="87"/>
        <end position="152"/>
    </location>
</feature>
<accession>A0A3A8QEK3</accession>
<evidence type="ECO:0000256" key="1">
    <source>
        <dbReference type="SAM" id="MobiDB-lite"/>
    </source>
</evidence>
<reference evidence="4" key="1">
    <citation type="submission" date="2018-09" db="EMBL/GenBank/DDBJ databases">
        <authorList>
            <person name="Livingstone P.G."/>
            <person name="Whitworth D.E."/>
        </authorList>
    </citation>
    <scope>NUCLEOTIDE SEQUENCE [LARGE SCALE GENOMIC DNA]</scope>
    <source>
        <strain evidence="4">AB050A</strain>
    </source>
</reference>
<dbReference type="OrthoDB" id="5400814at2"/>
<feature type="region of interest" description="Disordered" evidence="1">
    <location>
        <begin position="1"/>
        <end position="45"/>
    </location>
</feature>
<dbReference type="EMBL" id="RAWK01000146">
    <property type="protein sequence ID" value="RKH61644.1"/>
    <property type="molecule type" value="Genomic_DNA"/>
</dbReference>
<dbReference type="Pfam" id="PF13699">
    <property type="entry name" value="eCIS_core"/>
    <property type="match status" value="1"/>
</dbReference>
<feature type="compositionally biased region" description="Basic and acidic residues" evidence="1">
    <location>
        <begin position="527"/>
        <end position="547"/>
    </location>
</feature>
<dbReference type="Proteomes" id="UP000267003">
    <property type="component" value="Unassembled WGS sequence"/>
</dbReference>
<dbReference type="RefSeq" id="WP_120557637.1">
    <property type="nucleotide sequence ID" value="NZ_RAWK01000146.1"/>
</dbReference>
<evidence type="ECO:0000313" key="4">
    <source>
        <dbReference type="Proteomes" id="UP000267003"/>
    </source>
</evidence>
<evidence type="ECO:0000313" key="3">
    <source>
        <dbReference type="EMBL" id="RKH61644.1"/>
    </source>
</evidence>
<feature type="region of interest" description="Disordered" evidence="1">
    <location>
        <begin position="527"/>
        <end position="586"/>
    </location>
</feature>
<dbReference type="AlphaFoldDB" id="A0A3A8QEK3"/>
<evidence type="ECO:0000259" key="2">
    <source>
        <dbReference type="Pfam" id="PF13699"/>
    </source>
</evidence>
<name>A0A3A8QEK3_9BACT</name>
<proteinExistence type="predicted"/>
<protein>
    <submittedName>
        <fullName evidence="3">DUF4157 domain-containing protein</fullName>
    </submittedName>
</protein>
<sequence>MREHAKPRRSAISAVARDTSPSSLVPELANGGGAPVSDPSAALGTGLGHDFTNIPVHPPAVPAAQRVGRGGPVPGNIAARSANGTGLADSLKARIEHLSGVSMDDVTVHYNSPRPAQLHALAYTQGTQIHVGAGQERHLAHEAWHVVQQKQGRVAPKLRFQGQGVNDDASLEREADVMGERVLRSPPERIAEGHATVPLVPQVHGSAVGVAPIQAKWILRSGERVWVPDDYALQDGERLAPQEPARYGIWSNPEFQARRGRMREALGVPEPEREQEKIGFPFGFFDHAYKSDNPAPVSLTLRGGVKHEGHVDMPSPHTPLERILPMLPTPMTKGSDLPRLLGAPDLSQTGTSVPRGHVSLDRVREALTGLQFARNTGLDSVHQPSAEVDFQGTERATGRTVLFDPFMSPQPEKLTILNRFALQLEKAGVAGARQATQYPKGTNPKAQARTDRGWAKEAYTAHTNDSKGKQGNVVGLWDQTADTSERLNALQGALDNSKVAPGRVAPVDLRLDEEFVLEDHHARIQLEHAKRSREEQQEAKREKEQQKRSKRSRGGADSPSGTEALPWGGPGPGAVSPYGWGQNHPLYMRFHRDDGAY</sequence>
<dbReference type="InterPro" id="IPR025295">
    <property type="entry name" value="eCIS_core_dom"/>
</dbReference>